<dbReference type="PROSITE" id="PS00059">
    <property type="entry name" value="ADH_ZINC"/>
    <property type="match status" value="1"/>
</dbReference>
<dbReference type="InterPro" id="IPR050129">
    <property type="entry name" value="Zn_alcohol_dh"/>
</dbReference>
<accession>A0A2W2EEN9</accession>
<dbReference type="PANTHER" id="PTHR43401">
    <property type="entry name" value="L-THREONINE 3-DEHYDROGENASE"/>
    <property type="match status" value="1"/>
</dbReference>
<evidence type="ECO:0000256" key="2">
    <source>
        <dbReference type="ARBA" id="ARBA00022723"/>
    </source>
</evidence>
<dbReference type="InterPro" id="IPR020843">
    <property type="entry name" value="ER"/>
</dbReference>
<dbReference type="EMBL" id="POUD01000105">
    <property type="protein sequence ID" value="PZG15445.1"/>
    <property type="molecule type" value="Genomic_DNA"/>
</dbReference>
<gene>
    <name evidence="7" type="ORF">C1J01_24040</name>
</gene>
<proteinExistence type="inferred from homology"/>
<dbReference type="InterPro" id="IPR002328">
    <property type="entry name" value="ADH_Zn_CS"/>
</dbReference>
<dbReference type="InterPro" id="IPR013154">
    <property type="entry name" value="ADH-like_N"/>
</dbReference>
<dbReference type="SMART" id="SM00829">
    <property type="entry name" value="PKS_ER"/>
    <property type="match status" value="1"/>
</dbReference>
<dbReference type="GO" id="GO:0008270">
    <property type="term" value="F:zinc ion binding"/>
    <property type="evidence" value="ECO:0007669"/>
    <property type="project" value="InterPro"/>
</dbReference>
<protein>
    <recommendedName>
        <fullName evidence="6">Enoyl reductase (ER) domain-containing protein</fullName>
    </recommendedName>
</protein>
<organism evidence="7 8">
    <name type="scientific">Nonomuraea aridisoli</name>
    <dbReference type="NCBI Taxonomy" id="2070368"/>
    <lineage>
        <taxon>Bacteria</taxon>
        <taxon>Bacillati</taxon>
        <taxon>Actinomycetota</taxon>
        <taxon>Actinomycetes</taxon>
        <taxon>Streptosporangiales</taxon>
        <taxon>Streptosporangiaceae</taxon>
        <taxon>Nonomuraea</taxon>
    </lineage>
</organism>
<dbReference type="Gene3D" id="3.90.180.10">
    <property type="entry name" value="Medium-chain alcohol dehydrogenases, catalytic domain"/>
    <property type="match status" value="1"/>
</dbReference>
<feature type="domain" description="Enoyl reductase (ER)" evidence="6">
    <location>
        <begin position="43"/>
        <end position="362"/>
    </location>
</feature>
<evidence type="ECO:0000256" key="3">
    <source>
        <dbReference type="ARBA" id="ARBA00022833"/>
    </source>
</evidence>
<dbReference type="Pfam" id="PF08240">
    <property type="entry name" value="ADH_N"/>
    <property type="match status" value="1"/>
</dbReference>
<comment type="similarity">
    <text evidence="5">Belongs to the zinc-containing alcohol dehydrogenase family.</text>
</comment>
<dbReference type="SUPFAM" id="SSF51735">
    <property type="entry name" value="NAD(P)-binding Rossmann-fold domains"/>
    <property type="match status" value="1"/>
</dbReference>
<comment type="caution">
    <text evidence="7">The sequence shown here is derived from an EMBL/GenBank/DDBJ whole genome shotgun (WGS) entry which is preliminary data.</text>
</comment>
<sequence>MWITALRKPQHFLDAGHDPNPTGGRCPVGATPATATMRAAVATSIPSERLELADVARPTPEADDDVVLRVHACGICGTDLHVLAGESYRPETPFVLGHEPVGVVVDAGAGARAWLDRRATITLFTGEGSCEACRAGDERLCPGLVSITGVLGEWGGYAEYLRVKAHHLVEVPESLSWADAASLVDGGATAANSVRVALTREPRRVLVLGGGPIGHLCAELLRVHGVAVQVVEPNPLRREVLRDIGHDVVTSAEDAGAPVDAVIDCTGVPSVLAPGLQALGPHGTYVLAGYARVPDVDFAVVSRKEADIRGIRSGRREDLESIIALAADQRIRLPETVAWRLSGVNDALTALRARQVPGKAVIVPDSVWKDGA</sequence>
<keyword evidence="2 5" id="KW-0479">Metal-binding</keyword>
<dbReference type="Pfam" id="PF00107">
    <property type="entry name" value="ADH_zinc_N"/>
    <property type="match status" value="1"/>
</dbReference>
<dbReference type="SUPFAM" id="SSF50129">
    <property type="entry name" value="GroES-like"/>
    <property type="match status" value="1"/>
</dbReference>
<dbReference type="InterPro" id="IPR036291">
    <property type="entry name" value="NAD(P)-bd_dom_sf"/>
</dbReference>
<evidence type="ECO:0000313" key="7">
    <source>
        <dbReference type="EMBL" id="PZG15445.1"/>
    </source>
</evidence>
<reference evidence="7 8" key="1">
    <citation type="submission" date="2018-01" db="EMBL/GenBank/DDBJ databases">
        <title>Draft genome sequence of Nonomuraea sp. KC333.</title>
        <authorList>
            <person name="Sahin N."/>
            <person name="Saygin H."/>
            <person name="Ay H."/>
        </authorList>
    </citation>
    <scope>NUCLEOTIDE SEQUENCE [LARGE SCALE GENOMIC DNA]</scope>
    <source>
        <strain evidence="7 8">KC333</strain>
    </source>
</reference>
<keyword evidence="4" id="KW-0560">Oxidoreductase</keyword>
<evidence type="ECO:0000259" key="6">
    <source>
        <dbReference type="SMART" id="SM00829"/>
    </source>
</evidence>
<dbReference type="OrthoDB" id="334894at2"/>
<evidence type="ECO:0000256" key="1">
    <source>
        <dbReference type="ARBA" id="ARBA00001947"/>
    </source>
</evidence>
<name>A0A2W2EEN9_9ACTN</name>
<keyword evidence="3 5" id="KW-0862">Zinc</keyword>
<evidence type="ECO:0000256" key="5">
    <source>
        <dbReference type="RuleBase" id="RU361277"/>
    </source>
</evidence>
<comment type="cofactor">
    <cofactor evidence="1 5">
        <name>Zn(2+)</name>
        <dbReference type="ChEBI" id="CHEBI:29105"/>
    </cofactor>
</comment>
<evidence type="ECO:0000313" key="8">
    <source>
        <dbReference type="Proteomes" id="UP000249304"/>
    </source>
</evidence>
<dbReference type="GO" id="GO:0016491">
    <property type="term" value="F:oxidoreductase activity"/>
    <property type="evidence" value="ECO:0007669"/>
    <property type="project" value="UniProtKB-KW"/>
</dbReference>
<dbReference type="Proteomes" id="UP000249304">
    <property type="component" value="Unassembled WGS sequence"/>
</dbReference>
<dbReference type="InterPro" id="IPR013149">
    <property type="entry name" value="ADH-like_C"/>
</dbReference>
<dbReference type="PANTHER" id="PTHR43401:SF2">
    <property type="entry name" value="L-THREONINE 3-DEHYDROGENASE"/>
    <property type="match status" value="1"/>
</dbReference>
<dbReference type="InterPro" id="IPR011032">
    <property type="entry name" value="GroES-like_sf"/>
</dbReference>
<keyword evidence="8" id="KW-1185">Reference proteome</keyword>
<dbReference type="AlphaFoldDB" id="A0A2W2EEN9"/>
<evidence type="ECO:0000256" key="4">
    <source>
        <dbReference type="ARBA" id="ARBA00023002"/>
    </source>
</evidence>